<dbReference type="SMART" id="SM00086">
    <property type="entry name" value="PAC"/>
    <property type="match status" value="1"/>
</dbReference>
<comment type="catalytic activity">
    <reaction evidence="1">
        <text>ATP + protein L-histidine = ADP + protein N-phospho-L-histidine.</text>
        <dbReference type="EC" id="2.7.13.3"/>
    </reaction>
</comment>
<dbReference type="InterPro" id="IPR003018">
    <property type="entry name" value="GAF"/>
</dbReference>
<evidence type="ECO:0000256" key="7">
    <source>
        <dbReference type="ARBA" id="ARBA00022643"/>
    </source>
</evidence>
<keyword evidence="11" id="KW-0418">Kinase</keyword>
<name>A0ABU8RX75_9SPHN</name>
<organism evidence="18 19">
    <name type="scientific">Novosphingobium anseongense</name>
    <dbReference type="NCBI Taxonomy" id="3133436"/>
    <lineage>
        <taxon>Bacteria</taxon>
        <taxon>Pseudomonadati</taxon>
        <taxon>Pseudomonadota</taxon>
        <taxon>Alphaproteobacteria</taxon>
        <taxon>Sphingomonadales</taxon>
        <taxon>Sphingomonadaceae</taxon>
        <taxon>Novosphingobium</taxon>
    </lineage>
</organism>
<dbReference type="Pfam" id="PF00989">
    <property type="entry name" value="PAS"/>
    <property type="match status" value="1"/>
</dbReference>
<evidence type="ECO:0000256" key="8">
    <source>
        <dbReference type="ARBA" id="ARBA00022679"/>
    </source>
</evidence>
<evidence type="ECO:0000256" key="5">
    <source>
        <dbReference type="ARBA" id="ARBA00022606"/>
    </source>
</evidence>
<evidence type="ECO:0000313" key="19">
    <source>
        <dbReference type="Proteomes" id="UP001361239"/>
    </source>
</evidence>
<dbReference type="NCBIfam" id="TIGR00229">
    <property type="entry name" value="sensory_box"/>
    <property type="match status" value="1"/>
</dbReference>
<accession>A0ABU8RX75</accession>
<evidence type="ECO:0000256" key="14">
    <source>
        <dbReference type="ARBA" id="ARBA00023026"/>
    </source>
</evidence>
<keyword evidence="9" id="KW-0677">Repeat</keyword>
<dbReference type="InterPro" id="IPR011102">
    <property type="entry name" value="Sig_transdc_His_kinase_HWE"/>
</dbReference>
<evidence type="ECO:0000256" key="4">
    <source>
        <dbReference type="ARBA" id="ARBA00022553"/>
    </source>
</evidence>
<comment type="caution">
    <text evidence="18">The sequence shown here is derived from an EMBL/GenBank/DDBJ whole genome shotgun (WGS) entry which is preliminary data.</text>
</comment>
<feature type="domain" description="PAS" evidence="16">
    <location>
        <begin position="28"/>
        <end position="98"/>
    </location>
</feature>
<keyword evidence="15" id="KW-0675">Receptor</keyword>
<keyword evidence="19" id="KW-1185">Reference proteome</keyword>
<keyword evidence="4" id="KW-0597">Phosphoprotein</keyword>
<dbReference type="SMART" id="SM00065">
    <property type="entry name" value="GAF"/>
    <property type="match status" value="1"/>
</dbReference>
<keyword evidence="3" id="KW-0600">Photoreceptor protein</keyword>
<dbReference type="SUPFAM" id="SSF55781">
    <property type="entry name" value="GAF domain-like"/>
    <property type="match status" value="1"/>
</dbReference>
<keyword evidence="7" id="KW-0288">FMN</keyword>
<dbReference type="InterPro" id="IPR035965">
    <property type="entry name" value="PAS-like_dom_sf"/>
</dbReference>
<dbReference type="PANTHER" id="PTHR41523">
    <property type="entry name" value="TWO-COMPONENT SYSTEM SENSOR PROTEIN"/>
    <property type="match status" value="1"/>
</dbReference>
<evidence type="ECO:0000256" key="13">
    <source>
        <dbReference type="ARBA" id="ARBA00022991"/>
    </source>
</evidence>
<dbReference type="PROSITE" id="PS50112">
    <property type="entry name" value="PAS"/>
    <property type="match status" value="1"/>
</dbReference>
<dbReference type="Pfam" id="PF13185">
    <property type="entry name" value="GAF_2"/>
    <property type="match status" value="1"/>
</dbReference>
<dbReference type="Proteomes" id="UP001361239">
    <property type="component" value="Unassembled WGS sequence"/>
</dbReference>
<evidence type="ECO:0000256" key="10">
    <source>
        <dbReference type="ARBA" id="ARBA00022741"/>
    </source>
</evidence>
<evidence type="ECO:0000256" key="9">
    <source>
        <dbReference type="ARBA" id="ARBA00022737"/>
    </source>
</evidence>
<sequence length="529" mass="57332">MNDLSHGGADVGNDAGVVDARLESSLEAALRLAAIVESSDDAIISKLLDGTITSWNGAAERLFGYRPEEIIGHSVLTLIPDDRRSEETDIIERLRRGERVEHFETKRLHKSGRQIDISLTISPIRRSDGSIVGASKIARDITQKKQADALLERQTERLEALNRVSRIISQDLDLERIVQAVTDEATALSGAQFGAFFYNVLDADGESYVLYALSGAPRDAFDRFGMPRNTAIFAPTFLGEGIVRSADIRQDPRYGLNTPHKGMPTGHLPVVSYLAVPVVSSSGAVIGGLFFGHAEPDRFAPETESLIAAIASQSAVAIDNARLHSAAQAEIANRKAAEDARELLLHEVKHRVKNTLATIQALASQTLKTTPPSEKDAFISRLHALSGAHDLLTLSDWQEIDIAALVQRSLAAFSIKGTPRVSVEGPEVRLSANKALLLTMVLHELGTNAVKYGALSAEHGRVSIAWRLAETERPTLRLEWRESGGPPVTTPTHRGFGSRMIAAALHGSDGHVAFDYRSEGLLLTLDLVV</sequence>
<protein>
    <recommendedName>
        <fullName evidence="2">histidine kinase</fullName>
        <ecNumber evidence="2">2.7.13.3</ecNumber>
    </recommendedName>
</protein>
<dbReference type="EMBL" id="JBBHJZ010000002">
    <property type="protein sequence ID" value="MEJ5977683.1"/>
    <property type="molecule type" value="Genomic_DNA"/>
</dbReference>
<evidence type="ECO:0000256" key="3">
    <source>
        <dbReference type="ARBA" id="ARBA00022543"/>
    </source>
</evidence>
<dbReference type="CDD" id="cd00130">
    <property type="entry name" value="PAS"/>
    <property type="match status" value="1"/>
</dbReference>
<dbReference type="SMART" id="SM00911">
    <property type="entry name" value="HWE_HK"/>
    <property type="match status" value="1"/>
</dbReference>
<dbReference type="InterPro" id="IPR000014">
    <property type="entry name" value="PAS"/>
</dbReference>
<feature type="domain" description="PAC" evidence="17">
    <location>
        <begin position="101"/>
        <end position="153"/>
    </location>
</feature>
<dbReference type="InterPro" id="IPR001610">
    <property type="entry name" value="PAC"/>
</dbReference>
<dbReference type="RefSeq" id="WP_339587615.1">
    <property type="nucleotide sequence ID" value="NZ_JBBHJZ010000002.1"/>
</dbReference>
<evidence type="ECO:0000256" key="15">
    <source>
        <dbReference type="ARBA" id="ARBA00023170"/>
    </source>
</evidence>
<keyword evidence="13" id="KW-0157">Chromophore</keyword>
<evidence type="ECO:0000256" key="1">
    <source>
        <dbReference type="ARBA" id="ARBA00000085"/>
    </source>
</evidence>
<evidence type="ECO:0000256" key="6">
    <source>
        <dbReference type="ARBA" id="ARBA00022630"/>
    </source>
</evidence>
<evidence type="ECO:0000256" key="11">
    <source>
        <dbReference type="ARBA" id="ARBA00022777"/>
    </source>
</evidence>
<evidence type="ECO:0000256" key="12">
    <source>
        <dbReference type="ARBA" id="ARBA00022840"/>
    </source>
</evidence>
<dbReference type="InterPro" id="IPR036890">
    <property type="entry name" value="HATPase_C_sf"/>
</dbReference>
<gene>
    <name evidence="18" type="ORF">WG901_13630</name>
</gene>
<proteinExistence type="predicted"/>
<dbReference type="Gene3D" id="3.30.565.10">
    <property type="entry name" value="Histidine kinase-like ATPase, C-terminal domain"/>
    <property type="match status" value="1"/>
</dbReference>
<keyword evidence="12" id="KW-0067">ATP-binding</keyword>
<keyword evidence="6" id="KW-0285">Flavoprotein</keyword>
<dbReference type="SMART" id="SM00091">
    <property type="entry name" value="PAS"/>
    <property type="match status" value="1"/>
</dbReference>
<dbReference type="Gene3D" id="3.30.450.40">
    <property type="match status" value="1"/>
</dbReference>
<reference evidence="18 19" key="1">
    <citation type="submission" date="2024-03" db="EMBL/GenBank/DDBJ databases">
        <authorList>
            <person name="Jo J.-H."/>
        </authorList>
    </citation>
    <scope>NUCLEOTIDE SEQUENCE [LARGE SCALE GENOMIC DNA]</scope>
    <source>
        <strain evidence="18 19">PS1R-30</strain>
    </source>
</reference>
<keyword evidence="10" id="KW-0547">Nucleotide-binding</keyword>
<dbReference type="Pfam" id="PF07536">
    <property type="entry name" value="HWE_HK"/>
    <property type="match status" value="1"/>
</dbReference>
<keyword evidence="14" id="KW-0843">Virulence</keyword>
<keyword evidence="8" id="KW-0808">Transferase</keyword>
<keyword evidence="5" id="KW-0716">Sensory transduction</keyword>
<evidence type="ECO:0000256" key="2">
    <source>
        <dbReference type="ARBA" id="ARBA00012438"/>
    </source>
</evidence>
<evidence type="ECO:0000259" key="17">
    <source>
        <dbReference type="PROSITE" id="PS50113"/>
    </source>
</evidence>
<dbReference type="PANTHER" id="PTHR41523:SF8">
    <property type="entry name" value="ETHYLENE RESPONSE SENSOR PROTEIN"/>
    <property type="match status" value="1"/>
</dbReference>
<dbReference type="InterPro" id="IPR013767">
    <property type="entry name" value="PAS_fold"/>
</dbReference>
<dbReference type="InterPro" id="IPR000700">
    <property type="entry name" value="PAS-assoc_C"/>
</dbReference>
<dbReference type="PROSITE" id="PS50113">
    <property type="entry name" value="PAC"/>
    <property type="match status" value="1"/>
</dbReference>
<evidence type="ECO:0000259" key="16">
    <source>
        <dbReference type="PROSITE" id="PS50112"/>
    </source>
</evidence>
<dbReference type="Gene3D" id="3.30.450.20">
    <property type="entry name" value="PAS domain"/>
    <property type="match status" value="1"/>
</dbReference>
<dbReference type="InterPro" id="IPR029016">
    <property type="entry name" value="GAF-like_dom_sf"/>
</dbReference>
<evidence type="ECO:0000313" key="18">
    <source>
        <dbReference type="EMBL" id="MEJ5977683.1"/>
    </source>
</evidence>
<dbReference type="SUPFAM" id="SSF55785">
    <property type="entry name" value="PYP-like sensor domain (PAS domain)"/>
    <property type="match status" value="1"/>
</dbReference>
<dbReference type="EC" id="2.7.13.3" evidence="2"/>